<name>A0A1T5I1C7_9GAMM</name>
<dbReference type="AlphaFoldDB" id="A0A1T5I1C7"/>
<dbReference type="RefSeq" id="WP_080157854.1">
    <property type="nucleotide sequence ID" value="NZ_FUZI01000004.1"/>
</dbReference>
<dbReference type="Proteomes" id="UP000189966">
    <property type="component" value="Unassembled WGS sequence"/>
</dbReference>
<dbReference type="EMBL" id="FUZI01000004">
    <property type="protein sequence ID" value="SKC32860.1"/>
    <property type="molecule type" value="Genomic_DNA"/>
</dbReference>
<evidence type="ECO:0000313" key="1">
    <source>
        <dbReference type="EMBL" id="SKC32860.1"/>
    </source>
</evidence>
<dbReference type="OrthoDB" id="6370527at2"/>
<proteinExistence type="predicted"/>
<gene>
    <name evidence="1" type="ORF">CZ809_02388</name>
</gene>
<protein>
    <submittedName>
        <fullName evidence="1">Uncharacterized protein</fullName>
    </submittedName>
</protein>
<evidence type="ECO:0000313" key="2">
    <source>
        <dbReference type="Proteomes" id="UP000189966"/>
    </source>
</evidence>
<sequence length="185" mass="20986">MKQLLLFYIFMLSLNIWTTSTLSNLDNVWLKLGLSSRFTNNAKIDQITKLDKIPNLKDRGDDLLGIDSDNNGIRDDIDTFIQLNYPNVTQKKAVEQLARGLQKTLIADINNKLKVKQINKLNSRAINCIFSKFNSTKENAIYPARVASELESITTKTKKRLLAYLKFNKALDGTTWSLPVGDSCE</sequence>
<reference evidence="1 2" key="1">
    <citation type="submission" date="2017-02" db="EMBL/GenBank/DDBJ databases">
        <authorList>
            <person name="Peterson S.W."/>
        </authorList>
    </citation>
    <scope>NUCLEOTIDE SEQUENCE [LARGE SCALE GENOMIC DNA]</scope>
    <source>
        <strain evidence="2">type strain: NCCB 100098</strain>
    </source>
</reference>
<organism evidence="1 2">
    <name type="scientific">Photobacterium piscicola</name>
    <dbReference type="NCBI Taxonomy" id="1378299"/>
    <lineage>
        <taxon>Bacteria</taxon>
        <taxon>Pseudomonadati</taxon>
        <taxon>Pseudomonadota</taxon>
        <taxon>Gammaproteobacteria</taxon>
        <taxon>Vibrionales</taxon>
        <taxon>Vibrionaceae</taxon>
        <taxon>Photobacterium</taxon>
    </lineage>
</organism>
<accession>A0A1T5I1C7</accession>